<keyword evidence="6 9" id="KW-0648">Protein biosynthesis</keyword>
<dbReference type="Gene3D" id="1.10.240.10">
    <property type="entry name" value="Tyrosyl-Transfer RNA Synthetase"/>
    <property type="match status" value="1"/>
</dbReference>
<gene>
    <name evidence="11" type="ORF">PG994_009744</name>
</gene>
<dbReference type="Gene3D" id="3.40.50.620">
    <property type="entry name" value="HUPs"/>
    <property type="match status" value="1"/>
</dbReference>
<evidence type="ECO:0000256" key="2">
    <source>
        <dbReference type="ARBA" id="ARBA00013161"/>
    </source>
</evidence>
<dbReference type="InterPro" id="IPR002305">
    <property type="entry name" value="aa-tRNA-synth_Ic"/>
</dbReference>
<reference evidence="11 12" key="1">
    <citation type="submission" date="2023-01" db="EMBL/GenBank/DDBJ databases">
        <title>Analysis of 21 Apiospora genomes using comparative genomics revels a genus with tremendous synthesis potential of carbohydrate active enzymes and secondary metabolites.</title>
        <authorList>
            <person name="Sorensen T."/>
        </authorList>
    </citation>
    <scope>NUCLEOTIDE SEQUENCE [LARGE SCALE GENOMIC DNA]</scope>
    <source>
        <strain evidence="11 12">CBS 135458</strain>
    </source>
</reference>
<dbReference type="NCBIfam" id="TIGR00233">
    <property type="entry name" value="trpS"/>
    <property type="match status" value="1"/>
</dbReference>
<protein>
    <recommendedName>
        <fullName evidence="2">tryptophan--tRNA ligase</fullName>
        <ecNumber evidence="2">6.1.1.2</ecNumber>
    </recommendedName>
    <alternativeName>
        <fullName evidence="8">Tryptophanyl-tRNA synthetase</fullName>
    </alternativeName>
</protein>
<evidence type="ECO:0000256" key="4">
    <source>
        <dbReference type="ARBA" id="ARBA00022741"/>
    </source>
</evidence>
<comment type="similarity">
    <text evidence="1 9">Belongs to the class-I aminoacyl-tRNA synthetase family.</text>
</comment>
<dbReference type="PANTHER" id="PTHR10055">
    <property type="entry name" value="TRYPTOPHANYL-TRNA SYNTHETASE"/>
    <property type="match status" value="1"/>
</dbReference>
<keyword evidence="4 9" id="KW-0547">Nucleotide-binding</keyword>
<dbReference type="SUPFAM" id="SSF52374">
    <property type="entry name" value="Nucleotidylyl transferase"/>
    <property type="match status" value="1"/>
</dbReference>
<accession>A0ABR1U730</accession>
<sequence length="453" mass="50848">MSTEPEAPTHAAPAATQDPTAPAPTKQLVDPWNVAGEIGEDGKAKAINYTKLVEEFGTKLIDQALLDRFERLTGHKPHRFLRRKIVFSERDFGLILDKYEKNEPFFLYTGRGPSSDSMHIGHTQIFDFCKWLQDVFDVPLIIMLTDDEKFLFSDKRTVEEVMGYTKTNKTFIFSDYDFMGGAFYRNITRFAKLVSYNTARAVFGFDESSNIGKVHFASIQGATAFASSFPHIFGEDEKYSNTIPSRLHYAKPSLIHSRFLDALQGPGSKMSASIDSSAIFMTDTANQIKNKVNKYAFSGGQETAEEQRRLGGNPDVDVSYQYLQFFMEDDDEYANIGESYRKGEMLTGELKAICIKHLQEYVKAFQEKRANATDEVVERFMSQRPLSWKGNPRVERVVPVKDNAGKGEESGAGGDGKMTKNQLKKLEKEKMVAAKKAAKAKEKEEAAAAQQAA</sequence>
<keyword evidence="5 9" id="KW-0067">ATP-binding</keyword>
<feature type="compositionally biased region" description="Basic and acidic residues" evidence="10">
    <location>
        <begin position="399"/>
        <end position="409"/>
    </location>
</feature>
<evidence type="ECO:0000256" key="6">
    <source>
        <dbReference type="ARBA" id="ARBA00022917"/>
    </source>
</evidence>
<feature type="compositionally biased region" description="Low complexity" evidence="10">
    <location>
        <begin position="1"/>
        <end position="25"/>
    </location>
</feature>
<dbReference type="EMBL" id="JAQQWL010000010">
    <property type="protein sequence ID" value="KAK8054677.1"/>
    <property type="molecule type" value="Genomic_DNA"/>
</dbReference>
<keyword evidence="12" id="KW-1185">Reference proteome</keyword>
<dbReference type="InterPro" id="IPR002306">
    <property type="entry name" value="Trp-tRNA-ligase"/>
</dbReference>
<evidence type="ECO:0000313" key="11">
    <source>
        <dbReference type="EMBL" id="KAK8054677.1"/>
    </source>
</evidence>
<feature type="region of interest" description="Disordered" evidence="10">
    <location>
        <begin position="1"/>
        <end position="27"/>
    </location>
</feature>
<feature type="region of interest" description="Disordered" evidence="10">
    <location>
        <begin position="399"/>
        <end position="425"/>
    </location>
</feature>
<evidence type="ECO:0000256" key="1">
    <source>
        <dbReference type="ARBA" id="ARBA00005594"/>
    </source>
</evidence>
<name>A0ABR1U730_9PEZI</name>
<dbReference type="PROSITE" id="PS00178">
    <property type="entry name" value="AA_TRNA_LIGASE_I"/>
    <property type="match status" value="1"/>
</dbReference>
<evidence type="ECO:0000256" key="9">
    <source>
        <dbReference type="RuleBase" id="RU363036"/>
    </source>
</evidence>
<organism evidence="11 12">
    <name type="scientific">Apiospora phragmitis</name>
    <dbReference type="NCBI Taxonomy" id="2905665"/>
    <lineage>
        <taxon>Eukaryota</taxon>
        <taxon>Fungi</taxon>
        <taxon>Dikarya</taxon>
        <taxon>Ascomycota</taxon>
        <taxon>Pezizomycotina</taxon>
        <taxon>Sordariomycetes</taxon>
        <taxon>Xylariomycetidae</taxon>
        <taxon>Amphisphaeriales</taxon>
        <taxon>Apiosporaceae</taxon>
        <taxon>Apiospora</taxon>
    </lineage>
</organism>
<proteinExistence type="inferred from homology"/>
<evidence type="ECO:0000256" key="5">
    <source>
        <dbReference type="ARBA" id="ARBA00022840"/>
    </source>
</evidence>
<dbReference type="PANTHER" id="PTHR10055:SF1">
    <property type="entry name" value="TRYPTOPHAN--TRNA LIGASE, CYTOPLASMIC"/>
    <property type="match status" value="1"/>
</dbReference>
<evidence type="ECO:0000256" key="7">
    <source>
        <dbReference type="ARBA" id="ARBA00023146"/>
    </source>
</evidence>
<dbReference type="EC" id="6.1.1.2" evidence="2"/>
<evidence type="ECO:0000256" key="10">
    <source>
        <dbReference type="SAM" id="MobiDB-lite"/>
    </source>
</evidence>
<dbReference type="InterPro" id="IPR014729">
    <property type="entry name" value="Rossmann-like_a/b/a_fold"/>
</dbReference>
<evidence type="ECO:0000313" key="12">
    <source>
        <dbReference type="Proteomes" id="UP001480595"/>
    </source>
</evidence>
<evidence type="ECO:0000256" key="8">
    <source>
        <dbReference type="ARBA" id="ARBA00030268"/>
    </source>
</evidence>
<keyword evidence="3 9" id="KW-0436">Ligase</keyword>
<evidence type="ECO:0000256" key="3">
    <source>
        <dbReference type="ARBA" id="ARBA00022598"/>
    </source>
</evidence>
<dbReference type="InterPro" id="IPR001412">
    <property type="entry name" value="aa-tRNA-synth_I_CS"/>
</dbReference>
<dbReference type="GeneID" id="92094216"/>
<dbReference type="RefSeq" id="XP_066713323.1">
    <property type="nucleotide sequence ID" value="XM_066861153.1"/>
</dbReference>
<keyword evidence="7 9" id="KW-0030">Aminoacyl-tRNA synthetase</keyword>
<dbReference type="Proteomes" id="UP001480595">
    <property type="component" value="Unassembled WGS sequence"/>
</dbReference>
<dbReference type="Pfam" id="PF00579">
    <property type="entry name" value="tRNA-synt_1b"/>
    <property type="match status" value="1"/>
</dbReference>
<comment type="caution">
    <text evidence="11">The sequence shown here is derived from an EMBL/GenBank/DDBJ whole genome shotgun (WGS) entry which is preliminary data.</text>
</comment>